<feature type="short sequence motif" description="GXGXXG" evidence="4">
    <location>
        <begin position="14"/>
        <end position="19"/>
    </location>
</feature>
<evidence type="ECO:0000313" key="7">
    <source>
        <dbReference type="Proteomes" id="UP000245429"/>
    </source>
</evidence>
<dbReference type="PROSITE" id="PS51635">
    <property type="entry name" value="PNPLA"/>
    <property type="match status" value="1"/>
</dbReference>
<sequence>MDVKTKTIGITLSGGGSKGIAHAGALQFLEEQKIKPTVMSGTSAGAIIAAMYAFGKTPKDILNFFQSIYLFHWKHFTLKKPGIIDSESFQLYFNEIFGDTKIGDLPIPVKITATDLVKGKLKIFSEHTKVTDAVLASASFPGVLSPYKVNGKLYSDGGILNHFPTDLLQGNCESIIGIYVSPIHNIEEKELNSIKSVTTRAFELLSGHANYQKFNLCDWVIEPKALADFGTFETSKSKMSTIFDIGYEEAKKSYEEILKKEQLS</sequence>
<dbReference type="InterPro" id="IPR002641">
    <property type="entry name" value="PNPLA_dom"/>
</dbReference>
<keyword evidence="1 4" id="KW-0378">Hydrolase</keyword>
<evidence type="ECO:0000313" key="6">
    <source>
        <dbReference type="EMBL" id="AWM13813.1"/>
    </source>
</evidence>
<evidence type="ECO:0000256" key="1">
    <source>
        <dbReference type="ARBA" id="ARBA00022801"/>
    </source>
</evidence>
<dbReference type="EMBL" id="CP029463">
    <property type="protein sequence ID" value="AWM13813.1"/>
    <property type="molecule type" value="Genomic_DNA"/>
</dbReference>
<feature type="short sequence motif" description="DGA/G" evidence="4">
    <location>
        <begin position="156"/>
        <end position="158"/>
    </location>
</feature>
<dbReference type="InterPro" id="IPR016035">
    <property type="entry name" value="Acyl_Trfase/lysoPLipase"/>
</dbReference>
<dbReference type="RefSeq" id="WP_109569180.1">
    <property type="nucleotide sequence ID" value="NZ_CP029463.1"/>
</dbReference>
<feature type="active site" description="Nucleophile" evidence="4">
    <location>
        <position position="43"/>
    </location>
</feature>
<dbReference type="Gene3D" id="3.40.1090.10">
    <property type="entry name" value="Cytosolic phospholipase A2 catalytic domain"/>
    <property type="match status" value="1"/>
</dbReference>
<dbReference type="OrthoDB" id="9770965at2"/>
<dbReference type="InterPro" id="IPR050301">
    <property type="entry name" value="NTE"/>
</dbReference>
<evidence type="ECO:0000256" key="2">
    <source>
        <dbReference type="ARBA" id="ARBA00022963"/>
    </source>
</evidence>
<feature type="active site" description="Proton acceptor" evidence="4">
    <location>
        <position position="156"/>
    </location>
</feature>
<dbReference type="SUPFAM" id="SSF52151">
    <property type="entry name" value="FabD/lysophospholipase-like"/>
    <property type="match status" value="1"/>
</dbReference>
<evidence type="ECO:0000259" key="5">
    <source>
        <dbReference type="PROSITE" id="PS51635"/>
    </source>
</evidence>
<proteinExistence type="predicted"/>
<dbReference type="AlphaFoldDB" id="A0A2U8QUL0"/>
<evidence type="ECO:0000256" key="4">
    <source>
        <dbReference type="PROSITE-ProRule" id="PRU01161"/>
    </source>
</evidence>
<keyword evidence="3 4" id="KW-0443">Lipid metabolism</keyword>
<evidence type="ECO:0000256" key="3">
    <source>
        <dbReference type="ARBA" id="ARBA00023098"/>
    </source>
</evidence>
<dbReference type="Pfam" id="PF01734">
    <property type="entry name" value="Patatin"/>
    <property type="match status" value="1"/>
</dbReference>
<accession>A0A2U8QUL0</accession>
<protein>
    <submittedName>
        <fullName evidence="6">Patatin</fullName>
    </submittedName>
</protein>
<dbReference type="GO" id="GO:0016042">
    <property type="term" value="P:lipid catabolic process"/>
    <property type="evidence" value="ECO:0007669"/>
    <property type="project" value="UniProtKB-UniRule"/>
</dbReference>
<organism evidence="6 7">
    <name type="scientific">Flavobacterium sediminis</name>
    <dbReference type="NCBI Taxonomy" id="2201181"/>
    <lineage>
        <taxon>Bacteria</taxon>
        <taxon>Pseudomonadati</taxon>
        <taxon>Bacteroidota</taxon>
        <taxon>Flavobacteriia</taxon>
        <taxon>Flavobacteriales</taxon>
        <taxon>Flavobacteriaceae</taxon>
        <taxon>Flavobacterium</taxon>
    </lineage>
</organism>
<feature type="domain" description="PNPLA" evidence="5">
    <location>
        <begin position="10"/>
        <end position="169"/>
    </location>
</feature>
<dbReference type="GO" id="GO:0016787">
    <property type="term" value="F:hydrolase activity"/>
    <property type="evidence" value="ECO:0007669"/>
    <property type="project" value="UniProtKB-UniRule"/>
</dbReference>
<reference evidence="6 7" key="1">
    <citation type="submission" date="2018-05" db="EMBL/GenBank/DDBJ databases">
        <title>Flavobacterium sp. MEBiC07310.</title>
        <authorList>
            <person name="Baek K."/>
        </authorList>
    </citation>
    <scope>NUCLEOTIDE SEQUENCE [LARGE SCALE GENOMIC DNA]</scope>
    <source>
        <strain evidence="6 7">MEBiC07310</strain>
    </source>
</reference>
<name>A0A2U8QUL0_9FLAO</name>
<keyword evidence="7" id="KW-1185">Reference proteome</keyword>
<dbReference type="PANTHER" id="PTHR14226:SF78">
    <property type="entry name" value="SLR0060 PROTEIN"/>
    <property type="match status" value="1"/>
</dbReference>
<feature type="short sequence motif" description="GXSXG" evidence="4">
    <location>
        <begin position="41"/>
        <end position="45"/>
    </location>
</feature>
<dbReference type="KEGG" id="fse:DI487_08010"/>
<dbReference type="CDD" id="cd07205">
    <property type="entry name" value="Pat_PNPLA6_PNPLA7_NTE1_like"/>
    <property type="match status" value="1"/>
</dbReference>
<dbReference type="PANTHER" id="PTHR14226">
    <property type="entry name" value="NEUROPATHY TARGET ESTERASE/SWISS CHEESE D.MELANOGASTER"/>
    <property type="match status" value="1"/>
</dbReference>
<dbReference type="Proteomes" id="UP000245429">
    <property type="component" value="Chromosome"/>
</dbReference>
<gene>
    <name evidence="6" type="ORF">DI487_08010</name>
</gene>
<keyword evidence="2 4" id="KW-0442">Lipid degradation</keyword>